<evidence type="ECO:0000256" key="3">
    <source>
        <dbReference type="ARBA" id="ARBA00022840"/>
    </source>
</evidence>
<keyword evidence="8" id="KW-1185">Reference proteome</keyword>
<keyword evidence="5" id="KW-0723">Serine/threonine-protein kinase</keyword>
<dbReference type="OrthoDB" id="410674at2759"/>
<sequence>MGCISIKNKSKKLKESKCLESNTSRIVPLNSEETYTSQLSDYVSLAFLGAGSFAEVLTSKHLPSKTYRALKIIAKSRLVNQHIDEQEALKEISILQKLNHDKILNFYESFEDETCFYIATELCKGNTLYNRLKKQGKLQEPDIKSIMHQVLQAVDYIHNQGIVHRDLKPENILLNSEDSNDIKIADFGNACELNTSEGLEGCFGSIYYLAPEVFDGKYNEKVDIWSCGIIAYVLATGQPPFFDGEGTNIKEMIQSLNFKEISKNIRGCSDDFTELLCRMLDINPENRISANEAQKHSWFNPHCQN</sequence>
<dbReference type="EMBL" id="MPUH01000235">
    <property type="protein sequence ID" value="OMJ85484.1"/>
    <property type="molecule type" value="Genomic_DNA"/>
</dbReference>
<feature type="binding site" evidence="4">
    <location>
        <position position="75"/>
    </location>
    <ligand>
        <name>ATP</name>
        <dbReference type="ChEBI" id="CHEBI:30616"/>
    </ligand>
</feature>
<dbReference type="SMART" id="SM00220">
    <property type="entry name" value="S_TKc"/>
    <property type="match status" value="1"/>
</dbReference>
<evidence type="ECO:0000256" key="4">
    <source>
        <dbReference type="PROSITE-ProRule" id="PRU10141"/>
    </source>
</evidence>
<dbReference type="PANTHER" id="PTHR24347">
    <property type="entry name" value="SERINE/THREONINE-PROTEIN KINASE"/>
    <property type="match status" value="1"/>
</dbReference>
<evidence type="ECO:0000313" key="8">
    <source>
        <dbReference type="Proteomes" id="UP000187209"/>
    </source>
</evidence>
<evidence type="ECO:0000256" key="1">
    <source>
        <dbReference type="ARBA" id="ARBA00011245"/>
    </source>
</evidence>
<dbReference type="InterPro" id="IPR017441">
    <property type="entry name" value="Protein_kinase_ATP_BS"/>
</dbReference>
<dbReference type="Proteomes" id="UP000187209">
    <property type="component" value="Unassembled WGS sequence"/>
</dbReference>
<reference evidence="7 8" key="1">
    <citation type="submission" date="2016-11" db="EMBL/GenBank/DDBJ databases">
        <title>The macronuclear genome of Stentor coeruleus: a giant cell with tiny introns.</title>
        <authorList>
            <person name="Slabodnick M."/>
            <person name="Ruby J.G."/>
            <person name="Reiff S.B."/>
            <person name="Swart E.C."/>
            <person name="Gosai S."/>
            <person name="Prabakaran S."/>
            <person name="Witkowska E."/>
            <person name="Larue G.E."/>
            <person name="Fisher S."/>
            <person name="Freeman R.M."/>
            <person name="Gunawardena J."/>
            <person name="Chu W."/>
            <person name="Stover N.A."/>
            <person name="Gregory B.D."/>
            <person name="Nowacki M."/>
            <person name="Derisi J."/>
            <person name="Roy S.W."/>
            <person name="Marshall W.F."/>
            <person name="Sood P."/>
        </authorList>
    </citation>
    <scope>NUCLEOTIDE SEQUENCE [LARGE SCALE GENOMIC DNA]</scope>
    <source>
        <strain evidence="7">WM001</strain>
    </source>
</reference>
<comment type="subunit">
    <text evidence="1">Monomer.</text>
</comment>
<dbReference type="PROSITE" id="PS00108">
    <property type="entry name" value="PROTEIN_KINASE_ST"/>
    <property type="match status" value="1"/>
</dbReference>
<dbReference type="InterPro" id="IPR011009">
    <property type="entry name" value="Kinase-like_dom_sf"/>
</dbReference>
<keyword evidence="5" id="KW-0418">Kinase</keyword>
<comment type="similarity">
    <text evidence="5">Belongs to the protein kinase superfamily.</text>
</comment>
<dbReference type="InterPro" id="IPR000719">
    <property type="entry name" value="Prot_kinase_dom"/>
</dbReference>
<dbReference type="PROSITE" id="PS00107">
    <property type="entry name" value="PROTEIN_KINASE_ATP"/>
    <property type="match status" value="1"/>
</dbReference>
<evidence type="ECO:0000313" key="7">
    <source>
        <dbReference type="EMBL" id="OMJ85484.1"/>
    </source>
</evidence>
<dbReference type="CDD" id="cd05117">
    <property type="entry name" value="STKc_CAMK"/>
    <property type="match status" value="1"/>
</dbReference>
<proteinExistence type="inferred from homology"/>
<feature type="domain" description="Protein kinase" evidence="6">
    <location>
        <begin position="42"/>
        <end position="299"/>
    </location>
</feature>
<dbReference type="FunFam" id="3.30.200.20:FF:000042">
    <property type="entry name" value="Aurora kinase A"/>
    <property type="match status" value="1"/>
</dbReference>
<dbReference type="PROSITE" id="PS50011">
    <property type="entry name" value="PROTEIN_KINASE_DOM"/>
    <property type="match status" value="1"/>
</dbReference>
<accession>A0A1R2C903</accession>
<dbReference type="InterPro" id="IPR008271">
    <property type="entry name" value="Ser/Thr_kinase_AS"/>
</dbReference>
<dbReference type="Pfam" id="PF00069">
    <property type="entry name" value="Pkinase"/>
    <property type="match status" value="1"/>
</dbReference>
<keyword evidence="3 4" id="KW-0067">ATP-binding</keyword>
<protein>
    <recommendedName>
        <fullName evidence="6">Protein kinase domain-containing protein</fullName>
    </recommendedName>
</protein>
<evidence type="ECO:0000256" key="5">
    <source>
        <dbReference type="RuleBase" id="RU000304"/>
    </source>
</evidence>
<dbReference type="GO" id="GO:0004674">
    <property type="term" value="F:protein serine/threonine kinase activity"/>
    <property type="evidence" value="ECO:0007669"/>
    <property type="project" value="UniProtKB-KW"/>
</dbReference>
<dbReference type="FunFam" id="1.10.510.10:FF:000571">
    <property type="entry name" value="Maternal embryonic leucine zipper kinase"/>
    <property type="match status" value="1"/>
</dbReference>
<keyword evidence="5" id="KW-0808">Transferase</keyword>
<dbReference type="AlphaFoldDB" id="A0A1R2C903"/>
<organism evidence="7 8">
    <name type="scientific">Stentor coeruleus</name>
    <dbReference type="NCBI Taxonomy" id="5963"/>
    <lineage>
        <taxon>Eukaryota</taxon>
        <taxon>Sar</taxon>
        <taxon>Alveolata</taxon>
        <taxon>Ciliophora</taxon>
        <taxon>Postciliodesmatophora</taxon>
        <taxon>Heterotrichea</taxon>
        <taxon>Heterotrichida</taxon>
        <taxon>Stentoridae</taxon>
        <taxon>Stentor</taxon>
    </lineage>
</organism>
<evidence type="ECO:0000259" key="6">
    <source>
        <dbReference type="PROSITE" id="PS50011"/>
    </source>
</evidence>
<dbReference type="GO" id="GO:0005524">
    <property type="term" value="F:ATP binding"/>
    <property type="evidence" value="ECO:0007669"/>
    <property type="project" value="UniProtKB-UniRule"/>
</dbReference>
<dbReference type="SUPFAM" id="SSF56112">
    <property type="entry name" value="Protein kinase-like (PK-like)"/>
    <property type="match status" value="1"/>
</dbReference>
<name>A0A1R2C903_9CILI</name>
<gene>
    <name evidence="7" type="ORF">SteCoe_13170</name>
</gene>
<keyword evidence="2 4" id="KW-0547">Nucleotide-binding</keyword>
<comment type="caution">
    <text evidence="7">The sequence shown here is derived from an EMBL/GenBank/DDBJ whole genome shotgun (WGS) entry which is preliminary data.</text>
</comment>
<evidence type="ECO:0000256" key="2">
    <source>
        <dbReference type="ARBA" id="ARBA00022741"/>
    </source>
</evidence>
<dbReference type="Gene3D" id="1.10.510.10">
    <property type="entry name" value="Transferase(Phosphotransferase) domain 1"/>
    <property type="match status" value="1"/>
</dbReference>